<dbReference type="Proteomes" id="UP001374952">
    <property type="component" value="Unassembled WGS sequence"/>
</dbReference>
<dbReference type="EMBL" id="JBAKAX010000011">
    <property type="protein sequence ID" value="MEL0604740.1"/>
    <property type="molecule type" value="Genomic_DNA"/>
</dbReference>
<evidence type="ECO:0000313" key="1">
    <source>
        <dbReference type="EMBL" id="MEL0604740.1"/>
    </source>
</evidence>
<protein>
    <submittedName>
        <fullName evidence="1">Uncharacterized protein</fullName>
    </submittedName>
</protein>
<reference evidence="1" key="1">
    <citation type="submission" date="2024-02" db="EMBL/GenBank/DDBJ databases">
        <title>Bacteria isolated from the canopy kelp, Nereocystis luetkeana.</title>
        <authorList>
            <person name="Pfister C.A."/>
            <person name="Younker I.T."/>
            <person name="Light S.H."/>
        </authorList>
    </citation>
    <scope>NUCLEOTIDE SEQUENCE</scope>
    <source>
        <strain evidence="1">TN.2.01</strain>
    </source>
</reference>
<gene>
    <name evidence="1" type="ORF">V6250_11230</name>
</gene>
<evidence type="ECO:0000313" key="2">
    <source>
        <dbReference type="Proteomes" id="UP001374952"/>
    </source>
</evidence>
<proteinExistence type="predicted"/>
<comment type="caution">
    <text evidence="1">The sequence shown here is derived from an EMBL/GenBank/DDBJ whole genome shotgun (WGS) entry which is preliminary data.</text>
</comment>
<accession>A0ACC6R4W7</accession>
<name>A0ACC6R4W7_9GAMM</name>
<sequence length="240" mass="27213">MFGYIYKTLNLETRKIYIGQHRRSEFDPNYLGSGTALKAAIKKYGRDCFKCKVIERCDTLKELNEREIFWIEKYQSRNSSIGYNLAVGGDQAVVGCTEKEVFQISRILCSITCENIDKSISKAKSLGLRTYNAGEPWIPGSNNSKGEKMTATAFSVVVSFYSANQIKQTKHYASDFGFPYWKYNLMVEVQKLPEFIARIKTDIENGILLPEKRGVGFGTSGIFFETKGSYKNSSRMALLI</sequence>
<keyword evidence="2" id="KW-1185">Reference proteome</keyword>
<organism evidence="1 2">
    <name type="scientific">Pseudoalteromonas undina</name>
    <dbReference type="NCBI Taxonomy" id="43660"/>
    <lineage>
        <taxon>Bacteria</taxon>
        <taxon>Pseudomonadati</taxon>
        <taxon>Pseudomonadota</taxon>
        <taxon>Gammaproteobacteria</taxon>
        <taxon>Alteromonadales</taxon>
        <taxon>Pseudoalteromonadaceae</taxon>
        <taxon>Pseudoalteromonas</taxon>
    </lineage>
</organism>